<reference evidence="1 2" key="1">
    <citation type="submission" date="2017-11" db="EMBL/GenBank/DDBJ databases">
        <title>De-novo sequencing of pomegranate (Punica granatum L.) genome.</title>
        <authorList>
            <person name="Akparov Z."/>
            <person name="Amiraslanov A."/>
            <person name="Hajiyeva S."/>
            <person name="Abbasov M."/>
            <person name="Kaur K."/>
            <person name="Hamwieh A."/>
            <person name="Solovyev V."/>
            <person name="Salamov A."/>
            <person name="Braich B."/>
            <person name="Kosarev P."/>
            <person name="Mahmoud A."/>
            <person name="Hajiyev E."/>
            <person name="Babayeva S."/>
            <person name="Izzatullayeva V."/>
            <person name="Mammadov A."/>
            <person name="Mammadov A."/>
            <person name="Sharifova S."/>
            <person name="Ojaghi J."/>
            <person name="Eynullazada K."/>
            <person name="Bayramov B."/>
            <person name="Abdulazimova A."/>
            <person name="Shahmuradov I."/>
        </authorList>
    </citation>
    <scope>NUCLEOTIDE SEQUENCE [LARGE SCALE GENOMIC DNA]</scope>
    <source>
        <strain evidence="2">cv. AG2017</strain>
        <tissue evidence="1">Leaf</tissue>
    </source>
</reference>
<comment type="caution">
    <text evidence="1">The sequence shown here is derived from an EMBL/GenBank/DDBJ whole genome shotgun (WGS) entry which is preliminary data.</text>
</comment>
<evidence type="ECO:0000313" key="1">
    <source>
        <dbReference type="EMBL" id="PKI49149.1"/>
    </source>
</evidence>
<name>A0A2I0IYS1_PUNGR</name>
<organism evidence="1 2">
    <name type="scientific">Punica granatum</name>
    <name type="common">Pomegranate</name>
    <dbReference type="NCBI Taxonomy" id="22663"/>
    <lineage>
        <taxon>Eukaryota</taxon>
        <taxon>Viridiplantae</taxon>
        <taxon>Streptophyta</taxon>
        <taxon>Embryophyta</taxon>
        <taxon>Tracheophyta</taxon>
        <taxon>Spermatophyta</taxon>
        <taxon>Magnoliopsida</taxon>
        <taxon>eudicotyledons</taxon>
        <taxon>Gunneridae</taxon>
        <taxon>Pentapetalae</taxon>
        <taxon>rosids</taxon>
        <taxon>malvids</taxon>
        <taxon>Myrtales</taxon>
        <taxon>Lythraceae</taxon>
        <taxon>Punica</taxon>
    </lineage>
</organism>
<keyword evidence="2" id="KW-1185">Reference proteome</keyword>
<proteinExistence type="predicted"/>
<accession>A0A2I0IYS1</accession>
<dbReference type="EMBL" id="PGOL01002275">
    <property type="protein sequence ID" value="PKI49149.1"/>
    <property type="molecule type" value="Genomic_DNA"/>
</dbReference>
<sequence>MAQVMCNGAKWLILVVRHLNVAKSSLILFRQLWLGQGVLLALMPGVTCLHARFGTMIVLASYYDSVELQRDMTCFYSRLHPRASFLLPHVTSLSVMLHVAILDALDSFMEGVRTQISSHRDPHACALIARLVSIHLLGGRATDTREKESPLPVYDPKVRDRRSKEEQILKLGDRSTVLASLLIGP</sequence>
<gene>
    <name evidence="1" type="ORF">CRG98_030495</name>
</gene>
<dbReference type="AlphaFoldDB" id="A0A2I0IYS1"/>
<evidence type="ECO:0000313" key="2">
    <source>
        <dbReference type="Proteomes" id="UP000233551"/>
    </source>
</evidence>
<protein>
    <submittedName>
        <fullName evidence="1">Uncharacterized protein</fullName>
    </submittedName>
</protein>
<dbReference type="Proteomes" id="UP000233551">
    <property type="component" value="Unassembled WGS sequence"/>
</dbReference>